<keyword evidence="5 10" id="KW-0862">Zinc</keyword>
<evidence type="ECO:0000256" key="5">
    <source>
        <dbReference type="ARBA" id="ARBA00022833"/>
    </source>
</evidence>
<reference evidence="13 14" key="1">
    <citation type="journal article" date="2023" name="Commun. Biol.">
        <title>Reorganization of the ancestral sex-determining regions during the evolution of trioecy in Pleodorina starrii.</title>
        <authorList>
            <person name="Takahashi K."/>
            <person name="Suzuki S."/>
            <person name="Kawai-Toyooka H."/>
            <person name="Yamamoto K."/>
            <person name="Hamaji T."/>
            <person name="Ootsuki R."/>
            <person name="Yamaguchi H."/>
            <person name="Kawachi M."/>
            <person name="Higashiyama T."/>
            <person name="Nozaki H."/>
        </authorList>
    </citation>
    <scope>NUCLEOTIDE SEQUENCE [LARGE SCALE GENOMIC DNA]</scope>
    <source>
        <strain evidence="13 14">NIES-4479</strain>
    </source>
</reference>
<keyword evidence="11" id="KW-1133">Transmembrane helix</keyword>
<dbReference type="PANTHER" id="PTHR34978:SF3">
    <property type="entry name" value="SLR0241 PROTEIN"/>
    <property type="match status" value="1"/>
</dbReference>
<organism evidence="13 14">
    <name type="scientific">Pleodorina starrii</name>
    <dbReference type="NCBI Taxonomy" id="330485"/>
    <lineage>
        <taxon>Eukaryota</taxon>
        <taxon>Viridiplantae</taxon>
        <taxon>Chlorophyta</taxon>
        <taxon>core chlorophytes</taxon>
        <taxon>Chlorophyceae</taxon>
        <taxon>CS clade</taxon>
        <taxon>Chlamydomonadales</taxon>
        <taxon>Volvocaceae</taxon>
        <taxon>Pleodorina</taxon>
    </lineage>
</organism>
<dbReference type="Proteomes" id="UP001165080">
    <property type="component" value="Unassembled WGS sequence"/>
</dbReference>
<dbReference type="SUPFAM" id="SSF46785">
    <property type="entry name" value="Winged helix' DNA-binding domain"/>
    <property type="match status" value="1"/>
</dbReference>
<evidence type="ECO:0000256" key="10">
    <source>
        <dbReference type="RuleBase" id="RU003983"/>
    </source>
</evidence>
<comment type="cofactor">
    <cofactor evidence="10">
        <name>Zn(2+)</name>
        <dbReference type="ChEBI" id="CHEBI:29105"/>
    </cofactor>
    <text evidence="10">Binds 1 zinc ion per subunit.</text>
</comment>
<dbReference type="GO" id="GO:0046872">
    <property type="term" value="F:metal ion binding"/>
    <property type="evidence" value="ECO:0007669"/>
    <property type="project" value="UniProtKB-KW"/>
</dbReference>
<dbReference type="EMBL" id="BRXU01000066">
    <property type="protein sequence ID" value="GLC62554.1"/>
    <property type="molecule type" value="Genomic_DNA"/>
</dbReference>
<keyword evidence="6" id="KW-0805">Transcription regulation</keyword>
<gene>
    <name evidence="13" type="primary">PLESTB003684</name>
    <name evidence="13" type="ORF">PLESTB_001912400</name>
</gene>
<evidence type="ECO:0000256" key="4">
    <source>
        <dbReference type="ARBA" id="ARBA00022801"/>
    </source>
</evidence>
<dbReference type="Pfam" id="PF01435">
    <property type="entry name" value="Peptidase_M48"/>
    <property type="match status" value="1"/>
</dbReference>
<accession>A0A9W6C2I3</accession>
<feature type="domain" description="Peptidase M48" evidence="12">
    <location>
        <begin position="208"/>
        <end position="264"/>
    </location>
</feature>
<dbReference type="PANTHER" id="PTHR34978">
    <property type="entry name" value="POSSIBLE SENSOR-TRANSDUCER PROTEIN BLAR"/>
    <property type="match status" value="1"/>
</dbReference>
<feature type="transmembrane region" description="Helical" evidence="11">
    <location>
        <begin position="158"/>
        <end position="180"/>
    </location>
</feature>
<dbReference type="Gene3D" id="1.10.10.10">
    <property type="entry name" value="Winged helix-like DNA-binding domain superfamily/Winged helix DNA-binding domain"/>
    <property type="match status" value="1"/>
</dbReference>
<evidence type="ECO:0000313" key="13">
    <source>
        <dbReference type="EMBL" id="GLC62554.1"/>
    </source>
</evidence>
<dbReference type="AlphaFoldDB" id="A0A9W6C2I3"/>
<keyword evidence="8" id="KW-0238">DNA-binding</keyword>
<feature type="transmembrane region" description="Helical" evidence="11">
    <location>
        <begin position="357"/>
        <end position="377"/>
    </location>
</feature>
<keyword evidence="14" id="KW-1185">Reference proteome</keyword>
<comment type="caution">
    <text evidence="13">The sequence shown here is derived from an EMBL/GenBank/DDBJ whole genome shotgun (WGS) entry which is preliminary data.</text>
</comment>
<feature type="transmembrane region" description="Helical" evidence="11">
    <location>
        <begin position="103"/>
        <end position="126"/>
    </location>
</feature>
<keyword evidence="4 10" id="KW-0378">Hydrolase</keyword>
<dbReference type="GO" id="GO:0006508">
    <property type="term" value="P:proteolysis"/>
    <property type="evidence" value="ECO:0007669"/>
    <property type="project" value="UniProtKB-KW"/>
</dbReference>
<evidence type="ECO:0000256" key="9">
    <source>
        <dbReference type="ARBA" id="ARBA00023163"/>
    </source>
</evidence>
<evidence type="ECO:0000259" key="12">
    <source>
        <dbReference type="Pfam" id="PF01435"/>
    </source>
</evidence>
<comment type="similarity">
    <text evidence="10">Belongs to the peptidase M48 family.</text>
</comment>
<dbReference type="CDD" id="cd07326">
    <property type="entry name" value="M56_BlaR1_MecR1_like"/>
    <property type="match status" value="1"/>
</dbReference>
<name>A0A9W6C2I3_9CHLO</name>
<protein>
    <recommendedName>
        <fullName evidence="12">Peptidase M48 domain-containing protein</fullName>
    </recommendedName>
</protein>
<evidence type="ECO:0000313" key="14">
    <source>
        <dbReference type="Proteomes" id="UP001165080"/>
    </source>
</evidence>
<keyword evidence="11" id="KW-0812">Transmembrane</keyword>
<dbReference type="InterPro" id="IPR052173">
    <property type="entry name" value="Beta-lactam_resp_regulator"/>
</dbReference>
<dbReference type="InterPro" id="IPR036388">
    <property type="entry name" value="WH-like_DNA-bd_sf"/>
</dbReference>
<evidence type="ECO:0000256" key="2">
    <source>
        <dbReference type="ARBA" id="ARBA00022670"/>
    </source>
</evidence>
<dbReference type="GO" id="GO:0004222">
    <property type="term" value="F:metalloendopeptidase activity"/>
    <property type="evidence" value="ECO:0007669"/>
    <property type="project" value="InterPro"/>
</dbReference>
<evidence type="ECO:0000256" key="6">
    <source>
        <dbReference type="ARBA" id="ARBA00023015"/>
    </source>
</evidence>
<keyword evidence="7 10" id="KW-0482">Metalloprotease</keyword>
<keyword evidence="3" id="KW-0479">Metal-binding</keyword>
<dbReference type="Gene3D" id="3.30.2010.10">
    <property type="entry name" value="Metalloproteases ('zincins'), catalytic domain"/>
    <property type="match status" value="1"/>
</dbReference>
<dbReference type="InterPro" id="IPR001915">
    <property type="entry name" value="Peptidase_M48"/>
</dbReference>
<sequence length="382" mass="41174">MEILWQADTPLSAYDLQDQLPLATDSGRPRAATTVLTVLSRLERKGFVTRERTFRPHRYLPAASREEHMASLMHEVLGTANDRAAVLERFVGGWPTCAPATALVLWQAVALAGGLSMLGALLTFGLTPFGPDLVTGGISFAASFLGDQPWVPAGPMHILALSGAVLLGGHLLLNLIVTIVRAERDRRRHAQLVLLLSTPLPEAPGTRLLDNPAPIAYCLPGAFTTMTVLSAGLLSLLDENELDAVIEHEKAHATQRHDIVLMLFRAWRASLPWFPIADRAHREVGLLVEMLADDSARRSVDDRTLARAVVLVSTGGFAAPSHRFQGTWTGTAPTEDARHRILRLEATPLPTGQKATVIGAAAALISVPTILLLAPGLTNLFD</sequence>
<evidence type="ECO:0000256" key="3">
    <source>
        <dbReference type="ARBA" id="ARBA00022723"/>
    </source>
</evidence>
<dbReference type="GO" id="GO:0003677">
    <property type="term" value="F:DNA binding"/>
    <property type="evidence" value="ECO:0007669"/>
    <property type="project" value="UniProtKB-KW"/>
</dbReference>
<dbReference type="Pfam" id="PF03965">
    <property type="entry name" value="Penicillinase_R"/>
    <property type="match status" value="1"/>
</dbReference>
<dbReference type="InterPro" id="IPR036390">
    <property type="entry name" value="WH_DNA-bd_sf"/>
</dbReference>
<evidence type="ECO:0000256" key="1">
    <source>
        <dbReference type="ARBA" id="ARBA00011046"/>
    </source>
</evidence>
<keyword evidence="11" id="KW-0472">Membrane</keyword>
<keyword evidence="2 10" id="KW-0645">Protease</keyword>
<keyword evidence="9" id="KW-0804">Transcription</keyword>
<comment type="similarity">
    <text evidence="1">Belongs to the BlaI transcriptional regulatory family.</text>
</comment>
<evidence type="ECO:0000256" key="7">
    <source>
        <dbReference type="ARBA" id="ARBA00023049"/>
    </source>
</evidence>
<proteinExistence type="inferred from homology"/>
<evidence type="ECO:0000256" key="8">
    <source>
        <dbReference type="ARBA" id="ARBA00023125"/>
    </source>
</evidence>
<dbReference type="GO" id="GO:0045892">
    <property type="term" value="P:negative regulation of DNA-templated transcription"/>
    <property type="evidence" value="ECO:0007669"/>
    <property type="project" value="InterPro"/>
</dbReference>
<evidence type="ECO:0000256" key="11">
    <source>
        <dbReference type="SAM" id="Phobius"/>
    </source>
</evidence>
<dbReference type="InterPro" id="IPR005650">
    <property type="entry name" value="BlaI_family"/>
</dbReference>